<dbReference type="SUPFAM" id="SSF50891">
    <property type="entry name" value="Cyclophilin-like"/>
    <property type="match status" value="1"/>
</dbReference>
<accession>A0A7S2UKX2</accession>
<dbReference type="GO" id="GO:0003755">
    <property type="term" value="F:peptidyl-prolyl cis-trans isomerase activity"/>
    <property type="evidence" value="ECO:0007669"/>
    <property type="project" value="UniProtKB-KW"/>
</dbReference>
<evidence type="ECO:0000259" key="4">
    <source>
        <dbReference type="PROSITE" id="PS50072"/>
    </source>
</evidence>
<proteinExistence type="predicted"/>
<evidence type="ECO:0000256" key="3">
    <source>
        <dbReference type="ARBA" id="ARBA00023235"/>
    </source>
</evidence>
<dbReference type="InterPro" id="IPR029000">
    <property type="entry name" value="Cyclophilin-like_dom_sf"/>
</dbReference>
<keyword evidence="2" id="KW-0697">Rotamase</keyword>
<dbReference type="Gene3D" id="2.40.100.10">
    <property type="entry name" value="Cyclophilin-like"/>
    <property type="match status" value="1"/>
</dbReference>
<dbReference type="AlphaFoldDB" id="A0A7S2UKX2"/>
<dbReference type="PROSITE" id="PS50072">
    <property type="entry name" value="CSA_PPIASE_2"/>
    <property type="match status" value="1"/>
</dbReference>
<sequence length="290" mass="32122">MLKGISGATKLANAKQLVDLLLEEKLPLLGAAVRKQDIVTTLKLQEECSSLVYDIRSLSMTEGVLPYQIPEEFASLPQLRGRAVVECTLQKQNKGMYTVGVDADNEEKMSQVTLTLTVDGYHAPITAGNFIDLVQRKYYDNMSIQSAEELIVQTGKPTTGDGTTDGFVDPKTKEKRVIPLEIFYKKDKQPTYSYTSDDDMRATESMSLPFQAYGALGMAHDPEDVNTASSQFWFLKWDQALVAPSRNTLDGSQACFGYVTKNQDVLKQVSKGDTIISMKVVQGAENFFAK</sequence>
<organism evidence="5">
    <name type="scientific">Attheya septentrionalis</name>
    <dbReference type="NCBI Taxonomy" id="420275"/>
    <lineage>
        <taxon>Eukaryota</taxon>
        <taxon>Sar</taxon>
        <taxon>Stramenopiles</taxon>
        <taxon>Ochrophyta</taxon>
        <taxon>Bacillariophyta</taxon>
        <taxon>Coscinodiscophyceae</taxon>
        <taxon>Chaetocerotophycidae</taxon>
        <taxon>Chaetocerotales</taxon>
        <taxon>Attheyaceae</taxon>
        <taxon>Attheya</taxon>
    </lineage>
</organism>
<keyword evidence="3" id="KW-0413">Isomerase</keyword>
<feature type="domain" description="PPIase cyclophilin-type" evidence="4">
    <location>
        <begin position="105"/>
        <end position="274"/>
    </location>
</feature>
<dbReference type="EC" id="5.2.1.8" evidence="1"/>
<reference evidence="5" key="1">
    <citation type="submission" date="2021-01" db="EMBL/GenBank/DDBJ databases">
        <authorList>
            <person name="Corre E."/>
            <person name="Pelletier E."/>
            <person name="Niang G."/>
            <person name="Scheremetjew M."/>
            <person name="Finn R."/>
            <person name="Kale V."/>
            <person name="Holt S."/>
            <person name="Cochrane G."/>
            <person name="Meng A."/>
            <person name="Brown T."/>
            <person name="Cohen L."/>
        </authorList>
    </citation>
    <scope>NUCLEOTIDE SEQUENCE</scope>
    <source>
        <strain evidence="5">CCMP2084</strain>
    </source>
</reference>
<dbReference type="PANTHER" id="PTHR43246">
    <property type="entry name" value="PEPTIDYL-PROLYL CIS-TRANS ISOMERASE CYP38, CHLOROPLASTIC"/>
    <property type="match status" value="1"/>
</dbReference>
<name>A0A7S2UKX2_9STRA</name>
<protein>
    <recommendedName>
        <fullName evidence="1">peptidylprolyl isomerase</fullName>
        <ecNumber evidence="1">5.2.1.8</ecNumber>
    </recommendedName>
</protein>
<dbReference type="EMBL" id="HBHQ01019263">
    <property type="protein sequence ID" value="CAD9821085.1"/>
    <property type="molecule type" value="Transcribed_RNA"/>
</dbReference>
<gene>
    <name evidence="5" type="ORF">ASEP1449_LOCUS12918</name>
</gene>
<evidence type="ECO:0000256" key="2">
    <source>
        <dbReference type="ARBA" id="ARBA00023110"/>
    </source>
</evidence>
<evidence type="ECO:0000313" key="5">
    <source>
        <dbReference type="EMBL" id="CAD9821085.1"/>
    </source>
</evidence>
<dbReference type="InterPro" id="IPR044665">
    <property type="entry name" value="E_coli_cyclophilin_A-like"/>
</dbReference>
<evidence type="ECO:0000256" key="1">
    <source>
        <dbReference type="ARBA" id="ARBA00013194"/>
    </source>
</evidence>
<dbReference type="Pfam" id="PF00160">
    <property type="entry name" value="Pro_isomerase"/>
    <property type="match status" value="1"/>
</dbReference>
<dbReference type="InterPro" id="IPR002130">
    <property type="entry name" value="Cyclophilin-type_PPIase_dom"/>
</dbReference>